<dbReference type="GO" id="GO:0005975">
    <property type="term" value="P:carbohydrate metabolic process"/>
    <property type="evidence" value="ECO:0007669"/>
    <property type="project" value="InterPro"/>
</dbReference>
<dbReference type="InterPro" id="IPR001944">
    <property type="entry name" value="Glycoside_Hdrlase_35"/>
</dbReference>
<sequence length="675" mass="76201">MAMDFSITKEKFIINGQEQPLLSGEIHYFRMPVSAWEPALDKLVEAGCNAVAYYVPWFVHQPQEDVFDFRGTLRESNDLHKWIALTQKKGLIGILRPGPYVYAETRDLGLPRWFTAKYPQSHPTRFSQGEYQNYGFERYASHNNPDFLACTRRWYQAVMAEIRPYLAPQGNVWMIQLCNEIPGDDNMDENPLNLGIGDKNGLFPTYLAKTYQDAQGLSRAYGKAFEALEQVHPHELREADPKRWERDKLAYYYTHYYPIYFQRLRAYLGELPKEVTLFHNAYNPKAISLHVQNQQENPWLNVGVDNYYSLFGNLSLREGVYFCEYGAQYAKAVLPGNPPWVIEQECGYWHDYPQAYGPELYIYNLWTFAGGWKGINMYLFAGGVNDPDMGFFGTAHNWQAPVDKTGAPTETYASIQKSLADIQKDYPVLSAENRYDIALGIPTDPGLIWTPLANAAKEAYFALRMAGFTPRVVDCNTLPLEALKALPGLFLVSGECMPRKTQEKIAAAIAAGLPVVLNGRIPTRDEHRNPCTVLAQALHLEAEECAFGPAEQEQILWDDTVYFLGQTVQPFRGEGTVLGVETRENAPAILLGKNWAVAPFALENLFVTLAELTGKLMKKLGVTPLCRTGRYLLPIPKASGHTVVLNPHPCQVTETIGLPGGQVTCTLELYSYQIL</sequence>
<evidence type="ECO:0000313" key="6">
    <source>
        <dbReference type="Proteomes" id="UP000886796"/>
    </source>
</evidence>
<dbReference type="GO" id="GO:0004553">
    <property type="term" value="F:hydrolase activity, hydrolyzing O-glycosyl compounds"/>
    <property type="evidence" value="ECO:0007669"/>
    <property type="project" value="InterPro"/>
</dbReference>
<feature type="domain" description="GLMA-like second" evidence="4">
    <location>
        <begin position="463"/>
        <end position="548"/>
    </location>
</feature>
<dbReference type="AlphaFoldDB" id="A0A9D0Z4W4"/>
<dbReference type="InterPro" id="IPR054746">
    <property type="entry name" value="GLMA-like_second"/>
</dbReference>
<evidence type="ECO:0000256" key="2">
    <source>
        <dbReference type="RuleBase" id="RU003679"/>
    </source>
</evidence>
<dbReference type="Proteomes" id="UP000886796">
    <property type="component" value="Unassembled WGS sequence"/>
</dbReference>
<dbReference type="PANTHER" id="PTHR23421">
    <property type="entry name" value="BETA-GALACTOSIDASE RELATED"/>
    <property type="match status" value="1"/>
</dbReference>
<dbReference type="InterPro" id="IPR031330">
    <property type="entry name" value="Gly_Hdrlase_35_cat"/>
</dbReference>
<protein>
    <submittedName>
        <fullName evidence="5">Beta-galactosidase</fullName>
    </submittedName>
</protein>
<evidence type="ECO:0000313" key="5">
    <source>
        <dbReference type="EMBL" id="HIQ67980.1"/>
    </source>
</evidence>
<evidence type="ECO:0000256" key="1">
    <source>
        <dbReference type="ARBA" id="ARBA00009809"/>
    </source>
</evidence>
<dbReference type="InterPro" id="IPR017853">
    <property type="entry name" value="GH"/>
</dbReference>
<dbReference type="PRINTS" id="PR00742">
    <property type="entry name" value="GLHYDRLASE35"/>
</dbReference>
<evidence type="ECO:0000259" key="4">
    <source>
        <dbReference type="Pfam" id="PF22369"/>
    </source>
</evidence>
<feature type="domain" description="Glycoside hydrolase 35 catalytic" evidence="3">
    <location>
        <begin position="11"/>
        <end position="181"/>
    </location>
</feature>
<proteinExistence type="inferred from homology"/>
<accession>A0A9D0Z4W4</accession>
<comment type="similarity">
    <text evidence="1 2">Belongs to the glycosyl hydrolase 35 family.</text>
</comment>
<dbReference type="SUPFAM" id="SSF51445">
    <property type="entry name" value="(Trans)glycosidases"/>
    <property type="match status" value="1"/>
</dbReference>
<reference evidence="5" key="1">
    <citation type="submission" date="2020-10" db="EMBL/GenBank/DDBJ databases">
        <authorList>
            <person name="Gilroy R."/>
        </authorList>
    </citation>
    <scope>NUCLEOTIDE SEQUENCE</scope>
    <source>
        <strain evidence="5">13361</strain>
    </source>
</reference>
<dbReference type="EMBL" id="DVFK01000080">
    <property type="protein sequence ID" value="HIQ67980.1"/>
    <property type="molecule type" value="Genomic_DNA"/>
</dbReference>
<name>A0A9D0Z4W4_9FIRM</name>
<organism evidence="5 6">
    <name type="scientific">Candidatus Faecousia excrementigallinarum</name>
    <dbReference type="NCBI Taxonomy" id="2840806"/>
    <lineage>
        <taxon>Bacteria</taxon>
        <taxon>Bacillati</taxon>
        <taxon>Bacillota</taxon>
        <taxon>Clostridia</taxon>
        <taxon>Eubacteriales</taxon>
        <taxon>Oscillospiraceae</taxon>
        <taxon>Faecousia</taxon>
    </lineage>
</organism>
<dbReference type="Gene3D" id="3.20.20.80">
    <property type="entry name" value="Glycosidases"/>
    <property type="match status" value="1"/>
</dbReference>
<comment type="caution">
    <text evidence="5">The sequence shown here is derived from an EMBL/GenBank/DDBJ whole genome shotgun (WGS) entry which is preliminary data.</text>
</comment>
<reference evidence="5" key="2">
    <citation type="journal article" date="2021" name="PeerJ">
        <title>Extensive microbial diversity within the chicken gut microbiome revealed by metagenomics and culture.</title>
        <authorList>
            <person name="Gilroy R."/>
            <person name="Ravi A."/>
            <person name="Getino M."/>
            <person name="Pursley I."/>
            <person name="Horton D.L."/>
            <person name="Alikhan N.F."/>
            <person name="Baker D."/>
            <person name="Gharbi K."/>
            <person name="Hall N."/>
            <person name="Watson M."/>
            <person name="Adriaenssens E.M."/>
            <person name="Foster-Nyarko E."/>
            <person name="Jarju S."/>
            <person name="Secka A."/>
            <person name="Antonio M."/>
            <person name="Oren A."/>
            <person name="Chaudhuri R.R."/>
            <person name="La Ragione R."/>
            <person name="Hildebrand F."/>
            <person name="Pallen M.J."/>
        </authorList>
    </citation>
    <scope>NUCLEOTIDE SEQUENCE</scope>
    <source>
        <strain evidence="5">13361</strain>
    </source>
</reference>
<dbReference type="Pfam" id="PF01301">
    <property type="entry name" value="Glyco_hydro_35"/>
    <property type="match status" value="1"/>
</dbReference>
<evidence type="ECO:0000259" key="3">
    <source>
        <dbReference type="Pfam" id="PF01301"/>
    </source>
</evidence>
<gene>
    <name evidence="5" type="ORF">IAB74_05695</name>
</gene>
<dbReference type="Pfam" id="PF22369">
    <property type="entry name" value="GLMA_2nd"/>
    <property type="match status" value="1"/>
</dbReference>